<dbReference type="RefSeq" id="WP_145233726.1">
    <property type="nucleotide sequence ID" value="NZ_CP036273.1"/>
</dbReference>
<dbReference type="Proteomes" id="UP000319576">
    <property type="component" value="Chromosome"/>
</dbReference>
<proteinExistence type="predicted"/>
<dbReference type="EMBL" id="CP036273">
    <property type="protein sequence ID" value="QDU18436.1"/>
    <property type="molecule type" value="Genomic_DNA"/>
</dbReference>
<sequence>MARPKADGEAAGGPTQADMVRAALAELGPKAKPKAIYDFIKEKFGREVTKGIISNYKSTMKKKGLLPGRRGPGRPPKAAATGETVRIDDLEAVRALVTRIGADQVARLVKVLG</sequence>
<protein>
    <submittedName>
        <fullName evidence="1">Uncharacterized protein</fullName>
    </submittedName>
</protein>
<reference evidence="1 2" key="1">
    <citation type="submission" date="2019-02" db="EMBL/GenBank/DDBJ databases">
        <title>Deep-cultivation of Planctomycetes and their phenomic and genomic characterization uncovers novel biology.</title>
        <authorList>
            <person name="Wiegand S."/>
            <person name="Jogler M."/>
            <person name="Boedeker C."/>
            <person name="Pinto D."/>
            <person name="Vollmers J."/>
            <person name="Rivas-Marin E."/>
            <person name="Kohn T."/>
            <person name="Peeters S.H."/>
            <person name="Heuer A."/>
            <person name="Rast P."/>
            <person name="Oberbeckmann S."/>
            <person name="Bunk B."/>
            <person name="Jeske O."/>
            <person name="Meyerdierks A."/>
            <person name="Storesund J.E."/>
            <person name="Kallscheuer N."/>
            <person name="Luecker S."/>
            <person name="Lage O.M."/>
            <person name="Pohl T."/>
            <person name="Merkel B.J."/>
            <person name="Hornburger P."/>
            <person name="Mueller R.-W."/>
            <person name="Bruemmer F."/>
            <person name="Labrenz M."/>
            <person name="Spormann A.M."/>
            <person name="Op den Camp H."/>
            <person name="Overmann J."/>
            <person name="Amann R."/>
            <person name="Jetten M.S.M."/>
            <person name="Mascher T."/>
            <person name="Medema M.H."/>
            <person name="Devos D.P."/>
            <person name="Kaster A.-K."/>
            <person name="Ovreas L."/>
            <person name="Rohde M."/>
            <person name="Galperin M.Y."/>
            <person name="Jogler C."/>
        </authorList>
    </citation>
    <scope>NUCLEOTIDE SEQUENCE [LARGE SCALE GENOMIC DNA]</scope>
    <source>
        <strain evidence="1 2">ETA_A1</strain>
    </source>
</reference>
<evidence type="ECO:0000313" key="2">
    <source>
        <dbReference type="Proteomes" id="UP000319576"/>
    </source>
</evidence>
<dbReference type="KEGG" id="uli:ETAA1_03230"/>
<accession>A0A517XLU1</accession>
<organism evidence="1 2">
    <name type="scientific">Urbifossiella limnaea</name>
    <dbReference type="NCBI Taxonomy" id="2528023"/>
    <lineage>
        <taxon>Bacteria</taxon>
        <taxon>Pseudomonadati</taxon>
        <taxon>Planctomycetota</taxon>
        <taxon>Planctomycetia</taxon>
        <taxon>Gemmatales</taxon>
        <taxon>Gemmataceae</taxon>
        <taxon>Urbifossiella</taxon>
    </lineage>
</organism>
<evidence type="ECO:0000313" key="1">
    <source>
        <dbReference type="EMBL" id="QDU18436.1"/>
    </source>
</evidence>
<name>A0A517XLU1_9BACT</name>
<keyword evidence="2" id="KW-1185">Reference proteome</keyword>
<gene>
    <name evidence="1" type="ORF">ETAA1_03230</name>
</gene>
<dbReference type="AlphaFoldDB" id="A0A517XLU1"/>